<dbReference type="PROSITE" id="PS50977">
    <property type="entry name" value="HTH_TETR_2"/>
    <property type="match status" value="1"/>
</dbReference>
<dbReference type="Proteomes" id="UP000316406">
    <property type="component" value="Unassembled WGS sequence"/>
</dbReference>
<evidence type="ECO:0000313" key="6">
    <source>
        <dbReference type="EMBL" id="TSI18729.1"/>
    </source>
</evidence>
<keyword evidence="1" id="KW-0805">Transcription regulation</keyword>
<dbReference type="EMBL" id="VLTK01000002">
    <property type="protein sequence ID" value="TSI18729.1"/>
    <property type="molecule type" value="Genomic_DNA"/>
</dbReference>
<keyword evidence="2 4" id="KW-0238">DNA-binding</keyword>
<feature type="DNA-binding region" description="H-T-H motif" evidence="4">
    <location>
        <begin position="38"/>
        <end position="57"/>
    </location>
</feature>
<evidence type="ECO:0000256" key="2">
    <source>
        <dbReference type="ARBA" id="ARBA00023125"/>
    </source>
</evidence>
<sequence>MPDIPQRSSRPLRADAEQSIARILIAAEQVFAADPSATLEAVASAAGVARATVHRRFSSRDDLRDALVNAINTKLRDAIASANTDTAPPLVALYQLTVATLDLKVDWRASWQLIDLDATDQRGIDPSNISHLDALLQRSQDAGLFRPGIDIPWARSVYMALIHEASTIRSENESASHWANRIMQTLLSGIGNNEHNLEALLAQPPTSD</sequence>
<dbReference type="Pfam" id="PF00440">
    <property type="entry name" value="TetR_N"/>
    <property type="match status" value="1"/>
</dbReference>
<dbReference type="SUPFAM" id="SSF46689">
    <property type="entry name" value="Homeodomain-like"/>
    <property type="match status" value="1"/>
</dbReference>
<comment type="caution">
    <text evidence="6">The sequence shown here is derived from an EMBL/GenBank/DDBJ whole genome shotgun (WGS) entry which is preliminary data.</text>
</comment>
<feature type="domain" description="HTH tetR-type" evidence="5">
    <location>
        <begin position="17"/>
        <end position="75"/>
    </location>
</feature>
<dbReference type="OrthoDB" id="5112469at2"/>
<evidence type="ECO:0000256" key="3">
    <source>
        <dbReference type="ARBA" id="ARBA00023163"/>
    </source>
</evidence>
<name>A0A556CMT0_BREAU</name>
<dbReference type="GO" id="GO:0000976">
    <property type="term" value="F:transcription cis-regulatory region binding"/>
    <property type="evidence" value="ECO:0007669"/>
    <property type="project" value="TreeGrafter"/>
</dbReference>
<evidence type="ECO:0000313" key="7">
    <source>
        <dbReference type="Proteomes" id="UP000316406"/>
    </source>
</evidence>
<gene>
    <name evidence="6" type="ORF">FO013_04095</name>
</gene>
<dbReference type="PANTHER" id="PTHR30055">
    <property type="entry name" value="HTH-TYPE TRANSCRIPTIONAL REGULATOR RUTR"/>
    <property type="match status" value="1"/>
</dbReference>
<dbReference type="AlphaFoldDB" id="A0A556CMT0"/>
<dbReference type="Gene3D" id="1.10.357.10">
    <property type="entry name" value="Tetracycline Repressor, domain 2"/>
    <property type="match status" value="1"/>
</dbReference>
<dbReference type="InterPro" id="IPR009057">
    <property type="entry name" value="Homeodomain-like_sf"/>
</dbReference>
<evidence type="ECO:0000256" key="1">
    <source>
        <dbReference type="ARBA" id="ARBA00023015"/>
    </source>
</evidence>
<reference evidence="6 7" key="1">
    <citation type="submission" date="2019-07" db="EMBL/GenBank/DDBJ databases">
        <title>Draft genome sequence of Brevibacterium aurantiacum XU54 isolated from Xinjiang China.</title>
        <authorList>
            <person name="Xu X."/>
        </authorList>
    </citation>
    <scope>NUCLEOTIDE SEQUENCE [LARGE SCALE GENOMIC DNA]</scope>
    <source>
        <strain evidence="6 7">XU54</strain>
    </source>
</reference>
<dbReference type="PANTHER" id="PTHR30055:SF234">
    <property type="entry name" value="HTH-TYPE TRANSCRIPTIONAL REGULATOR BETI"/>
    <property type="match status" value="1"/>
</dbReference>
<dbReference type="InterPro" id="IPR001647">
    <property type="entry name" value="HTH_TetR"/>
</dbReference>
<evidence type="ECO:0000256" key="4">
    <source>
        <dbReference type="PROSITE-ProRule" id="PRU00335"/>
    </source>
</evidence>
<accession>A0A556CMT0</accession>
<dbReference type="InterPro" id="IPR036271">
    <property type="entry name" value="Tet_transcr_reg_TetR-rel_C_sf"/>
</dbReference>
<protein>
    <submittedName>
        <fullName evidence="6">TetR/AcrR family transcriptional regulator</fullName>
    </submittedName>
</protein>
<evidence type="ECO:0000259" key="5">
    <source>
        <dbReference type="PROSITE" id="PS50977"/>
    </source>
</evidence>
<organism evidence="6 7">
    <name type="scientific">Brevibacterium aurantiacum</name>
    <dbReference type="NCBI Taxonomy" id="273384"/>
    <lineage>
        <taxon>Bacteria</taxon>
        <taxon>Bacillati</taxon>
        <taxon>Actinomycetota</taxon>
        <taxon>Actinomycetes</taxon>
        <taxon>Micrococcales</taxon>
        <taxon>Brevibacteriaceae</taxon>
        <taxon>Brevibacterium</taxon>
    </lineage>
</organism>
<dbReference type="GO" id="GO:0003700">
    <property type="term" value="F:DNA-binding transcription factor activity"/>
    <property type="evidence" value="ECO:0007669"/>
    <property type="project" value="TreeGrafter"/>
</dbReference>
<keyword evidence="7" id="KW-1185">Reference proteome</keyword>
<dbReference type="InterPro" id="IPR050109">
    <property type="entry name" value="HTH-type_TetR-like_transc_reg"/>
</dbReference>
<keyword evidence="3" id="KW-0804">Transcription</keyword>
<dbReference type="SUPFAM" id="SSF48498">
    <property type="entry name" value="Tetracyclin repressor-like, C-terminal domain"/>
    <property type="match status" value="1"/>
</dbReference>
<dbReference type="RefSeq" id="WP_143921281.1">
    <property type="nucleotide sequence ID" value="NZ_VLTK01000002.1"/>
</dbReference>
<proteinExistence type="predicted"/>